<accession>A0ABU7BFG3</accession>
<evidence type="ECO:0000313" key="2">
    <source>
        <dbReference type="Proteomes" id="UP001345963"/>
    </source>
</evidence>
<dbReference type="Proteomes" id="UP001345963">
    <property type="component" value="Unassembled WGS sequence"/>
</dbReference>
<reference evidence="1 2" key="1">
    <citation type="submission" date="2021-07" db="EMBL/GenBank/DDBJ databases">
        <authorList>
            <person name="Palmer J.M."/>
        </authorList>
    </citation>
    <scope>NUCLEOTIDE SEQUENCE [LARGE SCALE GENOMIC DNA]</scope>
    <source>
        <strain evidence="1 2">AT_MEX2019</strain>
        <tissue evidence="1">Muscle</tissue>
    </source>
</reference>
<name>A0ABU7BFG3_9TELE</name>
<dbReference type="EMBL" id="JAHUTI010050282">
    <property type="protein sequence ID" value="MED6248489.1"/>
    <property type="molecule type" value="Genomic_DNA"/>
</dbReference>
<gene>
    <name evidence="1" type="ORF">ATANTOWER_001089</name>
</gene>
<keyword evidence="2" id="KW-1185">Reference proteome</keyword>
<comment type="caution">
    <text evidence="1">The sequence shown here is derived from an EMBL/GenBank/DDBJ whole genome shotgun (WGS) entry which is preliminary data.</text>
</comment>
<sequence>MCCVDTPLPLSSGIPAADVQETVQCWEYDWWDASRSCFPMSKAAIQQLFSRPSWRLRDSTTCLRPFPLCPVDAKIVTSSSPRLDLLNVRSVANKSFLLNALFIRQDLDFLFFYGDLAERRGVHSSK</sequence>
<proteinExistence type="predicted"/>
<organism evidence="1 2">
    <name type="scientific">Ataeniobius toweri</name>
    <dbReference type="NCBI Taxonomy" id="208326"/>
    <lineage>
        <taxon>Eukaryota</taxon>
        <taxon>Metazoa</taxon>
        <taxon>Chordata</taxon>
        <taxon>Craniata</taxon>
        <taxon>Vertebrata</taxon>
        <taxon>Euteleostomi</taxon>
        <taxon>Actinopterygii</taxon>
        <taxon>Neopterygii</taxon>
        <taxon>Teleostei</taxon>
        <taxon>Neoteleostei</taxon>
        <taxon>Acanthomorphata</taxon>
        <taxon>Ovalentaria</taxon>
        <taxon>Atherinomorphae</taxon>
        <taxon>Cyprinodontiformes</taxon>
        <taxon>Goodeidae</taxon>
        <taxon>Ataeniobius</taxon>
    </lineage>
</organism>
<evidence type="ECO:0000313" key="1">
    <source>
        <dbReference type="EMBL" id="MED6248489.1"/>
    </source>
</evidence>
<protein>
    <submittedName>
        <fullName evidence="1">Uncharacterized protein</fullName>
    </submittedName>
</protein>